<evidence type="ECO:0000256" key="5">
    <source>
        <dbReference type="ARBA" id="ARBA00023242"/>
    </source>
</evidence>
<accession>A0A397ZJY5</accession>
<name>A0A397ZJY5_BRACM</name>
<dbReference type="PANTHER" id="PTHR31989">
    <property type="entry name" value="NAC DOMAIN-CONTAINING PROTEIN 82-RELATED"/>
    <property type="match status" value="1"/>
</dbReference>
<dbReference type="Proteomes" id="UP000264353">
    <property type="component" value="Chromosome A4"/>
</dbReference>
<dbReference type="PROSITE" id="PS51005">
    <property type="entry name" value="NAC"/>
    <property type="match status" value="1"/>
</dbReference>
<evidence type="ECO:0000256" key="3">
    <source>
        <dbReference type="ARBA" id="ARBA00023125"/>
    </source>
</evidence>
<evidence type="ECO:0000313" key="8">
    <source>
        <dbReference type="Proteomes" id="UP000264353"/>
    </source>
</evidence>
<evidence type="ECO:0000256" key="1">
    <source>
        <dbReference type="ARBA" id="ARBA00004123"/>
    </source>
</evidence>
<proteinExistence type="predicted"/>
<dbReference type="Gene3D" id="2.170.150.80">
    <property type="entry name" value="NAC domain"/>
    <property type="match status" value="1"/>
</dbReference>
<dbReference type="SUPFAM" id="SSF101941">
    <property type="entry name" value="NAC domain"/>
    <property type="match status" value="1"/>
</dbReference>
<dbReference type="SMR" id="A0A397ZJY5"/>
<dbReference type="EMBL" id="CM010631">
    <property type="protein sequence ID" value="RID65952.1"/>
    <property type="molecule type" value="Genomic_DNA"/>
</dbReference>
<keyword evidence="4" id="KW-0804">Transcription</keyword>
<gene>
    <name evidence="7" type="ORF">BRARA_D01122</name>
</gene>
<dbReference type="InterPro" id="IPR003441">
    <property type="entry name" value="NAC-dom"/>
</dbReference>
<dbReference type="GO" id="GO:0006355">
    <property type="term" value="P:regulation of DNA-templated transcription"/>
    <property type="evidence" value="ECO:0007669"/>
    <property type="project" value="InterPro"/>
</dbReference>
<evidence type="ECO:0000256" key="4">
    <source>
        <dbReference type="ARBA" id="ARBA00023163"/>
    </source>
</evidence>
<evidence type="ECO:0000259" key="6">
    <source>
        <dbReference type="PROSITE" id="PS51005"/>
    </source>
</evidence>
<comment type="subcellular location">
    <subcellularLocation>
        <location evidence="1">Nucleus</location>
    </subcellularLocation>
</comment>
<protein>
    <recommendedName>
        <fullName evidence="6">NAC domain-containing protein</fullName>
    </recommendedName>
</protein>
<keyword evidence="2" id="KW-0805">Transcription regulation</keyword>
<reference evidence="7 8" key="1">
    <citation type="submission" date="2018-06" db="EMBL/GenBank/DDBJ databases">
        <title>WGS assembly of Brassica rapa FPsc.</title>
        <authorList>
            <person name="Bowman J."/>
            <person name="Kohchi T."/>
            <person name="Yamato K."/>
            <person name="Jenkins J."/>
            <person name="Shu S."/>
            <person name="Ishizaki K."/>
            <person name="Yamaoka S."/>
            <person name="Nishihama R."/>
            <person name="Nakamura Y."/>
            <person name="Berger F."/>
            <person name="Adam C."/>
            <person name="Aki S."/>
            <person name="Althoff F."/>
            <person name="Araki T."/>
            <person name="Arteaga-Vazquez M."/>
            <person name="Balasubrmanian S."/>
            <person name="Bauer D."/>
            <person name="Boehm C."/>
            <person name="Briginshaw L."/>
            <person name="Caballero-Perez J."/>
            <person name="Catarino B."/>
            <person name="Chen F."/>
            <person name="Chiyoda S."/>
            <person name="Chovatia M."/>
            <person name="Davies K."/>
            <person name="Delmans M."/>
            <person name="Demura T."/>
            <person name="Dierschke T."/>
            <person name="Dolan L."/>
            <person name="Dorantes-Acosta A."/>
            <person name="Eklund D."/>
            <person name="Florent S."/>
            <person name="Flores-Sandoval E."/>
            <person name="Fujiyama A."/>
            <person name="Fukuzawa H."/>
            <person name="Galik B."/>
            <person name="Grimanelli D."/>
            <person name="Grimwood J."/>
            <person name="Grossniklaus U."/>
            <person name="Hamada T."/>
            <person name="Haseloff J."/>
            <person name="Hetherington A."/>
            <person name="Higo A."/>
            <person name="Hirakawa Y."/>
            <person name="Hundley H."/>
            <person name="Ikeda Y."/>
            <person name="Inoue K."/>
            <person name="Inoue S."/>
            <person name="Ishida S."/>
            <person name="Jia Q."/>
            <person name="Kakita M."/>
            <person name="Kanazawa T."/>
            <person name="Kawai Y."/>
            <person name="Kawashima T."/>
            <person name="Kennedy M."/>
            <person name="Kinose K."/>
            <person name="Kinoshita T."/>
            <person name="Kohara Y."/>
            <person name="Koide E."/>
            <person name="Komatsu K."/>
            <person name="Kopischke S."/>
            <person name="Kubo M."/>
            <person name="Kyozuka J."/>
            <person name="Lagercrantz U."/>
            <person name="Lin S."/>
            <person name="Lindquist E."/>
            <person name="Lipzen A."/>
            <person name="Lu C."/>
            <person name="Luna E."/>
            <person name="Martienssen R."/>
            <person name="Minamino N."/>
            <person name="Mizutani M."/>
            <person name="Mizutani M."/>
            <person name="Mochizuki N."/>
            <person name="Monte I."/>
            <person name="Mosher R."/>
            <person name="Nagasaki H."/>
            <person name="Nakagami H."/>
            <person name="Naramoto S."/>
            <person name="Nishitani K."/>
            <person name="Ohtani M."/>
            <person name="Okamoto T."/>
            <person name="Okumura M."/>
            <person name="Phillips J."/>
            <person name="Pollak B."/>
            <person name="Reinders A."/>
            <person name="Roevekamp M."/>
            <person name="Sano R."/>
            <person name="Sawa S."/>
            <person name="Schmid M."/>
            <person name="Shirakawa M."/>
            <person name="Solano R."/>
            <person name="Spunde A."/>
            <person name="Suetsugu N."/>
            <person name="Sugano S."/>
            <person name="Sugiyama A."/>
            <person name="Sun R."/>
            <person name="Suzuki Y."/>
            <person name="Takenaka M."/>
            <person name="Takezawa D."/>
            <person name="Tomogane H."/>
            <person name="Tsuzuki M."/>
            <person name="Ueda T."/>
            <person name="Umeda M."/>
            <person name="Ward J."/>
            <person name="Watanabe Y."/>
            <person name="Yazaki K."/>
            <person name="Yokoyama R."/>
            <person name="Yoshitake Y."/>
            <person name="Yotsui I."/>
            <person name="Zachgo S."/>
            <person name="Schmutz J."/>
        </authorList>
    </citation>
    <scope>NUCLEOTIDE SEQUENCE [LARGE SCALE GENOMIC DNA]</scope>
    <source>
        <strain evidence="8">cv. B-3</strain>
    </source>
</reference>
<dbReference type="Pfam" id="PF02365">
    <property type="entry name" value="NAM"/>
    <property type="match status" value="1"/>
</dbReference>
<dbReference type="OrthoDB" id="1045887at2759"/>
<dbReference type="GO" id="GO:0003677">
    <property type="term" value="F:DNA binding"/>
    <property type="evidence" value="ECO:0007669"/>
    <property type="project" value="UniProtKB-KW"/>
</dbReference>
<dbReference type="InterPro" id="IPR036093">
    <property type="entry name" value="NAC_dom_sf"/>
</dbReference>
<dbReference type="KEGG" id="brp:103864053"/>
<keyword evidence="3" id="KW-0238">DNA-binding</keyword>
<feature type="domain" description="NAC" evidence="6">
    <location>
        <begin position="8"/>
        <end position="161"/>
    </location>
</feature>
<sequence>MELKHRGLPVGFRFRPTDCEISKYLLTKNDMEEQPMKIRNVRYVPEECHDIFSKHPRDLPGYPRETDLYFYCKKLSSQVTTNSHSIWKQIGEDTDVLDPKNNDALVGIKRPFTLVDHEEESDDILLSDEDEPSQYNWFMDEISLPLSVSETDWVLCHVFRKIKPEFESKEEKEEEEESVFAKSLDLLRENDGNVLPPSHSTP</sequence>
<evidence type="ECO:0000256" key="2">
    <source>
        <dbReference type="ARBA" id="ARBA00023015"/>
    </source>
</evidence>
<evidence type="ECO:0000313" key="7">
    <source>
        <dbReference type="EMBL" id="RID65952.1"/>
    </source>
</evidence>
<dbReference type="AlphaFoldDB" id="A0A397ZJY5"/>
<organism evidence="7 8">
    <name type="scientific">Brassica campestris</name>
    <name type="common">Field mustard</name>
    <dbReference type="NCBI Taxonomy" id="3711"/>
    <lineage>
        <taxon>Eukaryota</taxon>
        <taxon>Viridiplantae</taxon>
        <taxon>Streptophyta</taxon>
        <taxon>Embryophyta</taxon>
        <taxon>Tracheophyta</taxon>
        <taxon>Spermatophyta</taxon>
        <taxon>Magnoliopsida</taxon>
        <taxon>eudicotyledons</taxon>
        <taxon>Gunneridae</taxon>
        <taxon>Pentapetalae</taxon>
        <taxon>rosids</taxon>
        <taxon>malvids</taxon>
        <taxon>Brassicales</taxon>
        <taxon>Brassicaceae</taxon>
        <taxon>Brassiceae</taxon>
        <taxon>Brassica</taxon>
    </lineage>
</organism>
<dbReference type="GO" id="GO:0005634">
    <property type="term" value="C:nucleus"/>
    <property type="evidence" value="ECO:0007669"/>
    <property type="project" value="UniProtKB-SubCell"/>
</dbReference>
<keyword evidence="5" id="KW-0539">Nucleus</keyword>